<protein>
    <recommendedName>
        <fullName evidence="2">DUF4238 domain-containing protein</fullName>
    </recommendedName>
</protein>
<dbReference type="EMBL" id="CP000378">
    <property type="protein sequence ID" value="ABF76666.1"/>
    <property type="molecule type" value="Genomic_DNA"/>
</dbReference>
<evidence type="ECO:0008006" key="2">
    <source>
        <dbReference type="Google" id="ProtNLM"/>
    </source>
</evidence>
<gene>
    <name evidence="1" type="ordered locus">Bcen_1763</name>
</gene>
<proteinExistence type="predicted"/>
<dbReference type="HOGENOM" id="CLU_968840_0_0_4"/>
<reference evidence="1" key="1">
    <citation type="submission" date="2006-05" db="EMBL/GenBank/DDBJ databases">
        <title>Complete sequence of chromosome 1 of Burkholderia cenocepacia AU 1054.</title>
        <authorList>
            <consortium name="US DOE Joint Genome Institute"/>
            <person name="Copeland A."/>
            <person name="Lucas S."/>
            <person name="Lapidus A."/>
            <person name="Barry K."/>
            <person name="Detter J.C."/>
            <person name="Glavina del Rio T."/>
            <person name="Hammon N."/>
            <person name="Israni S."/>
            <person name="Dalin E."/>
            <person name="Tice H."/>
            <person name="Pitluck S."/>
            <person name="Chain P."/>
            <person name="Malfatti S."/>
            <person name="Shin M."/>
            <person name="Vergez L."/>
            <person name="Schmutz J."/>
            <person name="Larimer F."/>
            <person name="Land M."/>
            <person name="Hauser L."/>
            <person name="Kyrpides N."/>
            <person name="Lykidis A."/>
            <person name="LiPuma J.J."/>
            <person name="Konstantinidis K."/>
            <person name="Tiedje J.M."/>
            <person name="Richardson P."/>
        </authorList>
    </citation>
    <scope>NUCLEOTIDE SEQUENCE [LARGE SCALE GENOMIC DNA]</scope>
    <source>
        <strain evidence="1">AU 1054</strain>
    </source>
</reference>
<name>A0A0H2XRL9_BURO1</name>
<dbReference type="Pfam" id="PF14022">
    <property type="entry name" value="DUF4238"/>
    <property type="match status" value="1"/>
</dbReference>
<dbReference type="InterPro" id="IPR025332">
    <property type="entry name" value="DUF4238"/>
</dbReference>
<evidence type="ECO:0000313" key="1">
    <source>
        <dbReference type="EMBL" id="ABF76666.1"/>
    </source>
</evidence>
<accession>A0A0H2XRL9</accession>
<organism evidence="1">
    <name type="scientific">Burkholderia orbicola (strain AU 1054)</name>
    <dbReference type="NCBI Taxonomy" id="331271"/>
    <lineage>
        <taxon>Bacteria</taxon>
        <taxon>Pseudomonadati</taxon>
        <taxon>Pseudomonadota</taxon>
        <taxon>Betaproteobacteria</taxon>
        <taxon>Burkholderiales</taxon>
        <taxon>Burkholderiaceae</taxon>
        <taxon>Burkholderia</taxon>
        <taxon>Burkholderia cepacia complex</taxon>
        <taxon>Burkholderia orbicola</taxon>
    </lineage>
</organism>
<sequence>MGKSHKKQHYVPASYLKAWCDPDRPATHEPYVWVFERDGTSRHRRAPHKLFTETDMYTIETADGGRDLCIEATLSMLEDRFTRMRISKFNHKRPLTPEEHVYLCTFVAAAQFRTAASRNHHASQWQNVLKIADDLAAKVKSATAEQRESMARISELSSGEGQSFTHEQVRELAAKPLQKMMAPVLRTTVPILLRMDLAIYSTSDETGFITSDRPCTWFDPEAYKMPPFFRSPALGSETIEVTMPISPQQCLCLNWQGYAGYLDASKLLLDEFNRRHRFHCKNQYVVRNDLKNDYWFYEQEIPDDAREKRHTGASAK</sequence>
<dbReference type="AlphaFoldDB" id="A0A0H2XRL9"/>